<gene>
    <name evidence="3" type="ORF">DI536_16365</name>
</gene>
<proteinExistence type="predicted"/>
<reference evidence="3 4" key="1">
    <citation type="submission" date="2017-08" db="EMBL/GenBank/DDBJ databases">
        <title>Infants hospitalized years apart are colonized by the same room-sourced microbial strains.</title>
        <authorList>
            <person name="Brooks B."/>
            <person name="Olm M.R."/>
            <person name="Firek B.A."/>
            <person name="Baker R."/>
            <person name="Thomas B.C."/>
            <person name="Morowitz M.J."/>
            <person name="Banfield J.F."/>
        </authorList>
    </citation>
    <scope>NUCLEOTIDE SEQUENCE [LARGE SCALE GENOMIC DNA]</scope>
    <source>
        <strain evidence="3">S2_003_000_R2_14</strain>
    </source>
</reference>
<feature type="chain" id="PRO_5015984249" description="Lipoprotein" evidence="2">
    <location>
        <begin position="23"/>
        <end position="749"/>
    </location>
</feature>
<sequence>MIPMRHSLRVCAAALVAAGLSACPPPNTECIDGTEETCDAGAPPPDFCNSQEEADQDSANCHLTVTTGGAEPSLKEGVYLSRLEDGGVDRDWYVAQLPTLTPRSLLHINGGYQVPLTAVNFQINVLKQGASGVTSIATAVDRRAGGAAPKPVDIILPFSESNAKLYLLVSDEGGAQVRVDNRNTYSLYVEVEENPDTNEPNDETATTVTLAPGNGGQEGMTSGYLATTNDVDLYEFTVGGTGRQIIYLHMTGPTEHPTNPPPPYIFSYTLFDPAGTPVAEGRMDNATLPIDLATARLAAMPGAYKLKVQGYREPNSTTPIRGDLRVKYQVAVRVLPDLDTQEPNDTAATARTLSLSPNGTTSVTGKLSYVGDDEWFSVSLPSRATPSTLRYRVTTATSGGRFEPLTNTPNRQFDLVQPITTGATPQDRETACKNDRSVCPRGSDGDVNFLDTFCEDNSPPQCVHSHREEEIPRIANIRNLVGAVPVAVGRANEYLIGFKDQGLRDSKYADDRDFTITLEWRDDADEAGRTGGPEVLTVSGTPVVAQGEITFGYGKYLDEDRYFNSSDGLRGLADYDAVDTDKDLFQFNVAATVDQSWQVSWELMHTNDGGTRPPADLGVELVFCTALGSAVDGGICTGQSTRVFAYNPAELTPWYLPQSQSNGRQLFRREVGPSSTTVTAESVGCSCLSAPRLAAGAYFINVGAVDRTSNDPLRYRITQSIAAYPANFTTPDGGGGTCPVADGGCGFAR</sequence>
<comment type="caution">
    <text evidence="3">The sequence shown here is derived from an EMBL/GenBank/DDBJ whole genome shotgun (WGS) entry which is preliminary data.</text>
</comment>
<evidence type="ECO:0000256" key="2">
    <source>
        <dbReference type="SAM" id="SignalP"/>
    </source>
</evidence>
<dbReference type="PROSITE" id="PS51257">
    <property type="entry name" value="PROKAR_LIPOPROTEIN"/>
    <property type="match status" value="1"/>
</dbReference>
<evidence type="ECO:0000256" key="1">
    <source>
        <dbReference type="SAM" id="MobiDB-lite"/>
    </source>
</evidence>
<name>A0A2W5V7U8_9BACT</name>
<dbReference type="AlphaFoldDB" id="A0A2W5V7U8"/>
<evidence type="ECO:0000313" key="3">
    <source>
        <dbReference type="EMBL" id="PZR11904.1"/>
    </source>
</evidence>
<dbReference type="Gene3D" id="2.60.120.380">
    <property type="match status" value="2"/>
</dbReference>
<dbReference type="EMBL" id="QFQP01000013">
    <property type="protein sequence ID" value="PZR11904.1"/>
    <property type="molecule type" value="Genomic_DNA"/>
</dbReference>
<protein>
    <recommendedName>
        <fullName evidence="5">Lipoprotein</fullName>
    </recommendedName>
</protein>
<feature type="region of interest" description="Disordered" evidence="1">
    <location>
        <begin position="341"/>
        <end position="363"/>
    </location>
</feature>
<dbReference type="Proteomes" id="UP000249061">
    <property type="component" value="Unassembled WGS sequence"/>
</dbReference>
<accession>A0A2W5V7U8</accession>
<keyword evidence="2" id="KW-0732">Signal</keyword>
<feature type="signal peptide" evidence="2">
    <location>
        <begin position="1"/>
        <end position="22"/>
    </location>
</feature>
<evidence type="ECO:0000313" key="4">
    <source>
        <dbReference type="Proteomes" id="UP000249061"/>
    </source>
</evidence>
<organism evidence="3 4">
    <name type="scientific">Archangium gephyra</name>
    <dbReference type="NCBI Taxonomy" id="48"/>
    <lineage>
        <taxon>Bacteria</taxon>
        <taxon>Pseudomonadati</taxon>
        <taxon>Myxococcota</taxon>
        <taxon>Myxococcia</taxon>
        <taxon>Myxococcales</taxon>
        <taxon>Cystobacterineae</taxon>
        <taxon>Archangiaceae</taxon>
        <taxon>Archangium</taxon>
    </lineage>
</organism>
<evidence type="ECO:0008006" key="5">
    <source>
        <dbReference type="Google" id="ProtNLM"/>
    </source>
</evidence>